<dbReference type="Proteomes" id="UP000189433">
    <property type="component" value="Unassembled WGS sequence"/>
</dbReference>
<protein>
    <submittedName>
        <fullName evidence="1">Uncharacterized protein</fullName>
    </submittedName>
</protein>
<dbReference type="EMBL" id="MLHJ01000015">
    <property type="protein sequence ID" value="OOF44523.1"/>
    <property type="molecule type" value="Genomic_DNA"/>
</dbReference>
<dbReference type="AlphaFoldDB" id="A0A1V3IQR3"/>
<proteinExistence type="predicted"/>
<evidence type="ECO:0000313" key="1">
    <source>
        <dbReference type="EMBL" id="OOF44523.1"/>
    </source>
</evidence>
<gene>
    <name evidence="1" type="ORF">BKK50_02470</name>
</gene>
<sequence>MNPEIMLFDEVTVALDPGVSLTKCPTVLFLWIKGKLSNKPNWKISSQIQIEKLSKEGGLKQAYQKTLLPVYGDSVTESDILVEYK</sequence>
<organism evidence="1 2">
    <name type="scientific">Rodentibacter rarus</name>
    <dbReference type="NCBI Taxonomy" id="1908260"/>
    <lineage>
        <taxon>Bacteria</taxon>
        <taxon>Pseudomonadati</taxon>
        <taxon>Pseudomonadota</taxon>
        <taxon>Gammaproteobacteria</taxon>
        <taxon>Pasteurellales</taxon>
        <taxon>Pasteurellaceae</taxon>
        <taxon>Rodentibacter</taxon>
    </lineage>
</organism>
<name>A0A1V3IQR3_9PAST</name>
<evidence type="ECO:0000313" key="2">
    <source>
        <dbReference type="Proteomes" id="UP000189433"/>
    </source>
</evidence>
<keyword evidence="2" id="KW-1185">Reference proteome</keyword>
<accession>A0A1V3IQR3</accession>
<comment type="caution">
    <text evidence="1">The sequence shown here is derived from an EMBL/GenBank/DDBJ whole genome shotgun (WGS) entry which is preliminary data.</text>
</comment>
<dbReference type="STRING" id="1908260.BKK50_02470"/>
<reference evidence="1 2" key="1">
    <citation type="submission" date="2016-10" db="EMBL/GenBank/DDBJ databases">
        <title>Rodentibacter gen. nov. and new species.</title>
        <authorList>
            <person name="Christensen H."/>
        </authorList>
    </citation>
    <scope>NUCLEOTIDE SEQUENCE [LARGE SCALE GENOMIC DNA]</scope>
    <source>
        <strain evidence="1 2">CCUG17206</strain>
    </source>
</reference>